<dbReference type="InterPro" id="IPR000719">
    <property type="entry name" value="Prot_kinase_dom"/>
</dbReference>
<gene>
    <name evidence="7" type="ORF">FYJ35_11440</name>
</gene>
<dbReference type="Gene3D" id="1.10.510.10">
    <property type="entry name" value="Transferase(Phosphotransferase) domain 1"/>
    <property type="match status" value="1"/>
</dbReference>
<evidence type="ECO:0000259" key="6">
    <source>
        <dbReference type="PROSITE" id="PS50011"/>
    </source>
</evidence>
<evidence type="ECO:0000313" key="8">
    <source>
        <dbReference type="Proteomes" id="UP000481852"/>
    </source>
</evidence>
<proteinExistence type="predicted"/>
<feature type="binding site" evidence="5">
    <location>
        <position position="42"/>
    </location>
    <ligand>
        <name>ATP</name>
        <dbReference type="ChEBI" id="CHEBI:30616"/>
    </ligand>
</feature>
<dbReference type="GO" id="GO:0004674">
    <property type="term" value="F:protein serine/threonine kinase activity"/>
    <property type="evidence" value="ECO:0007669"/>
    <property type="project" value="UniProtKB-KW"/>
</dbReference>
<accession>A0A6L5X5H8</accession>
<dbReference type="GO" id="GO:0005524">
    <property type="term" value="F:ATP binding"/>
    <property type="evidence" value="ECO:0007669"/>
    <property type="project" value="UniProtKB-UniRule"/>
</dbReference>
<dbReference type="InterPro" id="IPR017441">
    <property type="entry name" value="Protein_kinase_ATP_BS"/>
</dbReference>
<feature type="domain" description="Protein kinase" evidence="6">
    <location>
        <begin position="12"/>
        <end position="244"/>
    </location>
</feature>
<keyword evidence="4 5" id="KW-0067">ATP-binding</keyword>
<dbReference type="SMART" id="SM00220">
    <property type="entry name" value="S_TKc"/>
    <property type="match status" value="1"/>
</dbReference>
<name>A0A6L5X5H8_9FIRM</name>
<evidence type="ECO:0000256" key="2">
    <source>
        <dbReference type="ARBA" id="ARBA00022741"/>
    </source>
</evidence>
<dbReference type="SUPFAM" id="SSF56112">
    <property type="entry name" value="Protein kinase-like (PK-like)"/>
    <property type="match status" value="1"/>
</dbReference>
<organism evidence="7 8">
    <name type="scientific">Porcincola intestinalis</name>
    <dbReference type="NCBI Taxonomy" id="2606632"/>
    <lineage>
        <taxon>Bacteria</taxon>
        <taxon>Bacillati</taxon>
        <taxon>Bacillota</taxon>
        <taxon>Clostridia</taxon>
        <taxon>Lachnospirales</taxon>
        <taxon>Lachnospiraceae</taxon>
        <taxon>Porcincola</taxon>
    </lineage>
</organism>
<evidence type="ECO:0000256" key="3">
    <source>
        <dbReference type="ARBA" id="ARBA00022777"/>
    </source>
</evidence>
<dbReference type="PROSITE" id="PS50011">
    <property type="entry name" value="PROTEIN_KINASE_DOM"/>
    <property type="match status" value="1"/>
</dbReference>
<keyword evidence="8" id="KW-1185">Reference proteome</keyword>
<dbReference type="PANTHER" id="PTHR43289">
    <property type="entry name" value="MITOGEN-ACTIVATED PROTEIN KINASE KINASE KINASE 20-RELATED"/>
    <property type="match status" value="1"/>
</dbReference>
<evidence type="ECO:0000313" key="7">
    <source>
        <dbReference type="EMBL" id="MSS15639.1"/>
    </source>
</evidence>
<dbReference type="InterPro" id="IPR011009">
    <property type="entry name" value="Kinase-like_dom_sf"/>
</dbReference>
<evidence type="ECO:0000256" key="4">
    <source>
        <dbReference type="ARBA" id="ARBA00022840"/>
    </source>
</evidence>
<protein>
    <submittedName>
        <fullName evidence="7">Serine/threonine protein kinase</fullName>
    </submittedName>
</protein>
<reference evidence="7 8" key="1">
    <citation type="submission" date="2019-08" db="EMBL/GenBank/DDBJ databases">
        <title>In-depth cultivation of the pig gut microbiome towards novel bacterial diversity and tailored functional studies.</title>
        <authorList>
            <person name="Wylensek D."/>
            <person name="Hitch T.C.A."/>
            <person name="Clavel T."/>
        </authorList>
    </citation>
    <scope>NUCLEOTIDE SEQUENCE [LARGE SCALE GENOMIC DNA]</scope>
    <source>
        <strain evidence="7 8">Oil+RF-744-WCA-WT-11</strain>
    </source>
</reference>
<sequence length="563" mass="63896">MPEQIITLSGRYRLLRKLGEGGFGEVYLAVDSRTDRFCAAKKLSEESGGCFRELWMMKKLRNPHLPQIYDVLNEEEGCWMIMEYIRGIRFDRYLEGDRTLPEVQTLETAIQLSEVLCYLQEQDPPIFHLDIKPGNLIRARDGTIRLVDFGAAFSKPFPMANEGTVGYAAPEQYDKNAVKDAWTDIYGAGAAIYRLVSGKMYRKNLSGNRVPGCGEAFSAVILKCLREQPKDRFQSARELRTALVAVRRSYGREKAKKQLLSALAFMLPAAALCVTVFPDTLNFSSDEAWSVTKLLEEAKVSTKGESQEMYRKAAFMEPGNPEVYLEYLQDAGRDGVFSESEELFLREILHTVPLGSQDTNEESLKQDHEAYGKTAAAIGGMYLYEYSGTDASRIAGGWFAKAVEAGEKMVDERSRQKTADRATSEEEGWLKEARYCLKMLSVEELDGAGQERETVRILEWWRGLKEGKEFLGQDQNSLLRLHRIRDTVWKVAFRIADLRKAGIESNQIREEIRDRIRLAEQLSLGAGDSEDAGRKEAVRKVYDQIREAEQAVLLRLEGWETEN</sequence>
<evidence type="ECO:0000256" key="5">
    <source>
        <dbReference type="PROSITE-ProRule" id="PRU10141"/>
    </source>
</evidence>
<evidence type="ECO:0000256" key="1">
    <source>
        <dbReference type="ARBA" id="ARBA00022679"/>
    </source>
</evidence>
<dbReference type="PANTHER" id="PTHR43289:SF34">
    <property type="entry name" value="SERINE_THREONINE-PROTEIN KINASE YBDM-RELATED"/>
    <property type="match status" value="1"/>
</dbReference>
<dbReference type="AlphaFoldDB" id="A0A6L5X5H8"/>
<keyword evidence="7" id="KW-0723">Serine/threonine-protein kinase</keyword>
<comment type="caution">
    <text evidence="7">The sequence shown here is derived from an EMBL/GenBank/DDBJ whole genome shotgun (WGS) entry which is preliminary data.</text>
</comment>
<dbReference type="EMBL" id="VULZ01000013">
    <property type="protein sequence ID" value="MSS15639.1"/>
    <property type="molecule type" value="Genomic_DNA"/>
</dbReference>
<dbReference type="Proteomes" id="UP000481852">
    <property type="component" value="Unassembled WGS sequence"/>
</dbReference>
<dbReference type="PROSITE" id="PS00107">
    <property type="entry name" value="PROTEIN_KINASE_ATP"/>
    <property type="match status" value="1"/>
</dbReference>
<dbReference type="CDD" id="cd14014">
    <property type="entry name" value="STKc_PknB_like"/>
    <property type="match status" value="1"/>
</dbReference>
<keyword evidence="3 7" id="KW-0418">Kinase</keyword>
<dbReference type="Pfam" id="PF00069">
    <property type="entry name" value="Pkinase"/>
    <property type="match status" value="1"/>
</dbReference>
<keyword evidence="1" id="KW-0808">Transferase</keyword>
<dbReference type="RefSeq" id="WP_154526690.1">
    <property type="nucleotide sequence ID" value="NZ_VULZ01000013.1"/>
</dbReference>
<keyword evidence="2 5" id="KW-0547">Nucleotide-binding</keyword>